<dbReference type="PANTHER" id="PTHR31672:SF13">
    <property type="entry name" value="F-BOX PROTEIN CPR30-LIKE"/>
    <property type="match status" value="1"/>
</dbReference>
<organism evidence="2 3">
    <name type="scientific">Gossypium davidsonii</name>
    <name type="common">Davidson's cotton</name>
    <name type="synonym">Gossypium klotzschianum subsp. davidsonii</name>
    <dbReference type="NCBI Taxonomy" id="34287"/>
    <lineage>
        <taxon>Eukaryota</taxon>
        <taxon>Viridiplantae</taxon>
        <taxon>Streptophyta</taxon>
        <taxon>Embryophyta</taxon>
        <taxon>Tracheophyta</taxon>
        <taxon>Spermatophyta</taxon>
        <taxon>Magnoliopsida</taxon>
        <taxon>eudicotyledons</taxon>
        <taxon>Gunneridae</taxon>
        <taxon>Pentapetalae</taxon>
        <taxon>rosids</taxon>
        <taxon>malvids</taxon>
        <taxon>Malvales</taxon>
        <taxon>Malvaceae</taxon>
        <taxon>Malvoideae</taxon>
        <taxon>Gossypium</taxon>
    </lineage>
</organism>
<gene>
    <name evidence="2" type="ORF">Godav_023287</name>
</gene>
<sequence>MPETRVEVPEMVMLEILSKLPVKSLTRFRCVCKPWCSSFQTPHFITKHHRNNLHNNNLNLLLKRCQGNTRDDIYYFSQLSIEKGQNFSAQHNIHLPFFKDCWYAPVFQVLVMDYCVYMMLIRLPFGTHQLESLKLSLNPQSNALLQ</sequence>
<reference evidence="2 3" key="1">
    <citation type="journal article" date="2019" name="Genome Biol. Evol.">
        <title>Insights into the evolution of the New World diploid cottons (Gossypium, subgenus Houzingenia) based on genome sequencing.</title>
        <authorList>
            <person name="Grover C.E."/>
            <person name="Arick M.A. 2nd"/>
            <person name="Thrash A."/>
            <person name="Conover J.L."/>
            <person name="Sanders W.S."/>
            <person name="Peterson D.G."/>
            <person name="Frelichowski J.E."/>
            <person name="Scheffler J.A."/>
            <person name="Scheffler B.E."/>
            <person name="Wendel J.F."/>
        </authorList>
    </citation>
    <scope>NUCLEOTIDE SEQUENCE [LARGE SCALE GENOMIC DNA]</scope>
    <source>
        <strain evidence="2">27</strain>
        <tissue evidence="2">Leaf</tissue>
    </source>
</reference>
<dbReference type="PANTHER" id="PTHR31672">
    <property type="entry name" value="BNACNNG10540D PROTEIN"/>
    <property type="match status" value="1"/>
</dbReference>
<proteinExistence type="predicted"/>
<dbReference type="Proteomes" id="UP000593561">
    <property type="component" value="Unassembled WGS sequence"/>
</dbReference>
<name>A0A7J8SRM6_GOSDV</name>
<dbReference type="InterPro" id="IPR001810">
    <property type="entry name" value="F-box_dom"/>
</dbReference>
<dbReference type="AlphaFoldDB" id="A0A7J8SRM6"/>
<keyword evidence="3" id="KW-1185">Reference proteome</keyword>
<dbReference type="Pfam" id="PF00646">
    <property type="entry name" value="F-box"/>
    <property type="match status" value="1"/>
</dbReference>
<comment type="caution">
    <text evidence="2">The sequence shown here is derived from an EMBL/GenBank/DDBJ whole genome shotgun (WGS) entry which is preliminary data.</text>
</comment>
<evidence type="ECO:0000313" key="2">
    <source>
        <dbReference type="EMBL" id="MBA0628573.1"/>
    </source>
</evidence>
<dbReference type="SMART" id="SM00256">
    <property type="entry name" value="FBOX"/>
    <property type="match status" value="1"/>
</dbReference>
<evidence type="ECO:0000259" key="1">
    <source>
        <dbReference type="SMART" id="SM00256"/>
    </source>
</evidence>
<dbReference type="CDD" id="cd22157">
    <property type="entry name" value="F-box_AtFBW1-like"/>
    <property type="match status" value="1"/>
</dbReference>
<protein>
    <recommendedName>
        <fullName evidence="1">F-box domain-containing protein</fullName>
    </recommendedName>
</protein>
<evidence type="ECO:0000313" key="3">
    <source>
        <dbReference type="Proteomes" id="UP000593561"/>
    </source>
</evidence>
<dbReference type="EMBL" id="JABFAC010000011">
    <property type="protein sequence ID" value="MBA0628573.1"/>
    <property type="molecule type" value="Genomic_DNA"/>
</dbReference>
<dbReference type="InterPro" id="IPR036047">
    <property type="entry name" value="F-box-like_dom_sf"/>
</dbReference>
<dbReference type="Gene3D" id="1.20.1280.50">
    <property type="match status" value="1"/>
</dbReference>
<accession>A0A7J8SRM6</accession>
<feature type="domain" description="F-box" evidence="1">
    <location>
        <begin position="8"/>
        <end position="48"/>
    </location>
</feature>
<dbReference type="InterPro" id="IPR050796">
    <property type="entry name" value="SCF_F-box_component"/>
</dbReference>
<dbReference type="SUPFAM" id="SSF81383">
    <property type="entry name" value="F-box domain"/>
    <property type="match status" value="1"/>
</dbReference>